<dbReference type="EC" id="2.7.11.1" evidence="7"/>
<keyword evidence="1 7" id="KW-0808">Transferase</keyword>
<dbReference type="EMBL" id="SJPW01000007">
    <property type="protein sequence ID" value="TWU47271.1"/>
    <property type="molecule type" value="Genomic_DNA"/>
</dbReference>
<proteinExistence type="predicted"/>
<dbReference type="InterPro" id="IPR016187">
    <property type="entry name" value="CTDL_fold"/>
</dbReference>
<dbReference type="SUPFAM" id="SSF56112">
    <property type="entry name" value="Protein kinase-like (PK-like)"/>
    <property type="match status" value="1"/>
</dbReference>
<dbReference type="Gene3D" id="1.10.510.10">
    <property type="entry name" value="Transferase(Phosphotransferase) domain 1"/>
    <property type="match status" value="1"/>
</dbReference>
<evidence type="ECO:0000256" key="3">
    <source>
        <dbReference type="ARBA" id="ARBA00022777"/>
    </source>
</evidence>
<keyword evidence="4 5" id="KW-0067">ATP-binding</keyword>
<evidence type="ECO:0000256" key="5">
    <source>
        <dbReference type="PROSITE-ProRule" id="PRU10141"/>
    </source>
</evidence>
<feature type="domain" description="Protein kinase" evidence="6">
    <location>
        <begin position="65"/>
        <end position="325"/>
    </location>
</feature>
<dbReference type="Proteomes" id="UP000318288">
    <property type="component" value="Unassembled WGS sequence"/>
</dbReference>
<evidence type="ECO:0000256" key="2">
    <source>
        <dbReference type="ARBA" id="ARBA00022741"/>
    </source>
</evidence>
<dbReference type="OrthoDB" id="6111975at2"/>
<dbReference type="Gene3D" id="3.90.1580.10">
    <property type="entry name" value="paralog of FGE (formylglycine-generating enzyme)"/>
    <property type="match status" value="1"/>
</dbReference>
<organism evidence="7 8">
    <name type="scientific">Rubripirellula tenax</name>
    <dbReference type="NCBI Taxonomy" id="2528015"/>
    <lineage>
        <taxon>Bacteria</taxon>
        <taxon>Pseudomonadati</taxon>
        <taxon>Planctomycetota</taxon>
        <taxon>Planctomycetia</taxon>
        <taxon>Pirellulales</taxon>
        <taxon>Pirellulaceae</taxon>
        <taxon>Rubripirellula</taxon>
    </lineage>
</organism>
<keyword evidence="2 5" id="KW-0547">Nucleotide-binding</keyword>
<dbReference type="SUPFAM" id="SSF52540">
    <property type="entry name" value="P-loop containing nucleoside triphosphate hydrolases"/>
    <property type="match status" value="1"/>
</dbReference>
<evidence type="ECO:0000313" key="8">
    <source>
        <dbReference type="Proteomes" id="UP000318288"/>
    </source>
</evidence>
<dbReference type="PROSITE" id="PS00107">
    <property type="entry name" value="PROTEIN_KINASE_ATP"/>
    <property type="match status" value="1"/>
</dbReference>
<dbReference type="InterPro" id="IPR042095">
    <property type="entry name" value="SUMF_sf"/>
</dbReference>
<dbReference type="GO" id="GO:0004674">
    <property type="term" value="F:protein serine/threonine kinase activity"/>
    <property type="evidence" value="ECO:0007669"/>
    <property type="project" value="UniProtKB-EC"/>
</dbReference>
<dbReference type="GO" id="GO:0005524">
    <property type="term" value="F:ATP binding"/>
    <property type="evidence" value="ECO:0007669"/>
    <property type="project" value="UniProtKB-UniRule"/>
</dbReference>
<dbReference type="PANTHER" id="PTHR43289">
    <property type="entry name" value="MITOGEN-ACTIVATED PROTEIN KINASE KINASE KINASE 20-RELATED"/>
    <property type="match status" value="1"/>
</dbReference>
<evidence type="ECO:0000256" key="4">
    <source>
        <dbReference type="ARBA" id="ARBA00022840"/>
    </source>
</evidence>
<protein>
    <submittedName>
        <fullName evidence="7">Serine/threonine-protein kinase PknB</fullName>
        <ecNumber evidence="7">2.7.11.1</ecNumber>
    </submittedName>
</protein>
<dbReference type="Pfam" id="PF20703">
    <property type="entry name" value="nSTAND1"/>
    <property type="match status" value="1"/>
</dbReference>
<dbReference type="PANTHER" id="PTHR43289:SF6">
    <property type="entry name" value="SERINE_THREONINE-PROTEIN KINASE NEKL-3"/>
    <property type="match status" value="1"/>
</dbReference>
<accession>A0A5C6EHV7</accession>
<dbReference type="InterPro" id="IPR000719">
    <property type="entry name" value="Prot_kinase_dom"/>
</dbReference>
<feature type="binding site" evidence="5">
    <location>
        <position position="94"/>
    </location>
    <ligand>
        <name>ATP</name>
        <dbReference type="ChEBI" id="CHEBI:30616"/>
    </ligand>
</feature>
<dbReference type="PROSITE" id="PS00108">
    <property type="entry name" value="PROTEIN_KINASE_ST"/>
    <property type="match status" value="1"/>
</dbReference>
<dbReference type="RefSeq" id="WP_146460954.1">
    <property type="nucleotide sequence ID" value="NZ_SJPW01000007.1"/>
</dbReference>
<dbReference type="InterPro" id="IPR011009">
    <property type="entry name" value="Kinase-like_dom_sf"/>
</dbReference>
<evidence type="ECO:0000256" key="1">
    <source>
        <dbReference type="ARBA" id="ARBA00022679"/>
    </source>
</evidence>
<evidence type="ECO:0000259" key="6">
    <source>
        <dbReference type="PROSITE" id="PS50011"/>
    </source>
</evidence>
<dbReference type="InterPro" id="IPR049052">
    <property type="entry name" value="nSTAND1"/>
</dbReference>
<name>A0A5C6EHV7_9BACT</name>
<dbReference type="Pfam" id="PF03781">
    <property type="entry name" value="FGE-sulfatase"/>
    <property type="match status" value="1"/>
</dbReference>
<dbReference type="InterPro" id="IPR008271">
    <property type="entry name" value="Ser/Thr_kinase_AS"/>
</dbReference>
<dbReference type="InterPro" id="IPR005532">
    <property type="entry name" value="SUMF_dom"/>
</dbReference>
<sequence length="1465" mass="163557">MTILGKTERRDSFTHFSLDEILPCSVSELVDPVCSITQDANAESDTFPNAAPEPNDKVGEWIGRFRICGLLGEGGYGQVYKAFDEQLQREVAIKVPLAHRITSAASLDKYIEEARTLAKLHHHGIVAVHDVGTTESGAPYIVSALIDGTNLAFRMQSSPLTLGQALHLLVQVASALGYVHSNGIVHRDVKPGNILLGPNDEPVLADFGLALHDASREVIRSRVGTLSYMSPEQARGESHLVDGRSDLFSLGVIMYEMLTGKRPFRSSTREGIVFSLLNQEAAPPRQILSSVPRDLERICLKMLSKRVSDRYGTAADFIDDVNHFLTTCEDRSHPTSQSIEAVNANSEIRRVVPRGLRSYDRHDADFFQGLLPGPRDRDWVPESLRFWQRRIEASDADDPLRVGVLYGPSGCGKSSFVKAGLLPLLKDSVKAVFVEATHEDTEARLLRRIRKHCPNANRRATLAETLAHIRDQPSLTGGRRLLLVVDQFEQWLHSRSDGTTDAANAPDLAAALRQCDGQTIQCLLLVRDDFWLALSRFMAIIEVLIEQNRNAMLVDLFDASHARRVLTEFGVSYGRLPADIASITIEQNQFLDSASEQLSVAGKVFPVRLALFVEMVKNQPWSLETLKRVGGVEGIGLQFLEESFSSSLAPAAQATHEHAVRRVLKKLLPDSGVDIKGNMQSEAVLMRESGYENQPPRFFEMMRILESDLRLISPTDPAGTTMSDGSLSESDSGIGYYQLTHDFLVPAIDQWLTRKQRSTRQGRAEILLAEYASIWAVKPTPKYAPGWLDWVGIRALTAPSRWTPTERRMMRAIGRRHFSVSVLAVAVLAVVTIGGRWLMQRSDARSQVAQLQTARTNQLPFLLTQLRSSGGLATTFLNESLRSAAPDSRSEWINRLALSNNDSAHRPKLIEHSLVTDLPMVSVLHQQLHPLSVDERDGLAKTLADESRPWSQRLRAVLMLVDADVDLTKTESDLVQRHAGGLVEAVLEHATGFPQDNDYLITTLRSISNQLIQPLKTIVLQPNESPNRSLATSFFVQLLMDEPTDLLDTFLSASFEQQDRILPALDDRLDSLLDVISMEALRELDRDLPENQYDREAYRSATATALLHRMNRAESTWPNFALTQWPHRRSYLIHRIAAFGGDFDVLLGRFSRESQVSIRRALLLALGEFNEDVVTPSARLQSVALAKDAFRNDPDVGIHSAAFWLLIKLGHKQWANEVTQSLSKLPRDPRKQWRVNGEGQTLAIFDARDVADIGYVFEISTAEVTVEQFFRFDPYHHYYEGRSPEPDCPANLMSWFDCVQYCRWLSGTLLENPDLSYPAELTKSNPNAPHGHIFQSGGYRLPTDAEWRYACAATTTSLRYYGSNNILTDSYYWYYETSVDENDEVGYRPAGSKKPNDFGMFAMYDGVREWGSDAAVDSGRRPVLGLASNSVINAARTIEPKKAADLPLATNGFYGLRVARTIVGP</sequence>
<dbReference type="Gene3D" id="3.30.200.20">
    <property type="entry name" value="Phosphorylase Kinase, domain 1"/>
    <property type="match status" value="1"/>
</dbReference>
<keyword evidence="3 7" id="KW-0418">Kinase</keyword>
<evidence type="ECO:0000313" key="7">
    <source>
        <dbReference type="EMBL" id="TWU47271.1"/>
    </source>
</evidence>
<gene>
    <name evidence="7" type="primary">pknB_15</name>
    <name evidence="7" type="ORF">Poly51_50700</name>
</gene>
<dbReference type="Pfam" id="PF00069">
    <property type="entry name" value="Pkinase"/>
    <property type="match status" value="1"/>
</dbReference>
<dbReference type="SMART" id="SM00220">
    <property type="entry name" value="S_TKc"/>
    <property type="match status" value="1"/>
</dbReference>
<dbReference type="InterPro" id="IPR017441">
    <property type="entry name" value="Protein_kinase_ATP_BS"/>
</dbReference>
<dbReference type="InterPro" id="IPR027417">
    <property type="entry name" value="P-loop_NTPase"/>
</dbReference>
<reference evidence="7 8" key="1">
    <citation type="submission" date="2019-02" db="EMBL/GenBank/DDBJ databases">
        <title>Deep-cultivation of Planctomycetes and their phenomic and genomic characterization uncovers novel biology.</title>
        <authorList>
            <person name="Wiegand S."/>
            <person name="Jogler M."/>
            <person name="Boedeker C."/>
            <person name="Pinto D."/>
            <person name="Vollmers J."/>
            <person name="Rivas-Marin E."/>
            <person name="Kohn T."/>
            <person name="Peeters S.H."/>
            <person name="Heuer A."/>
            <person name="Rast P."/>
            <person name="Oberbeckmann S."/>
            <person name="Bunk B."/>
            <person name="Jeske O."/>
            <person name="Meyerdierks A."/>
            <person name="Storesund J.E."/>
            <person name="Kallscheuer N."/>
            <person name="Luecker S."/>
            <person name="Lage O.M."/>
            <person name="Pohl T."/>
            <person name="Merkel B.J."/>
            <person name="Hornburger P."/>
            <person name="Mueller R.-W."/>
            <person name="Bruemmer F."/>
            <person name="Labrenz M."/>
            <person name="Spormann A.M."/>
            <person name="Op Den Camp H."/>
            <person name="Overmann J."/>
            <person name="Amann R."/>
            <person name="Jetten M.S.M."/>
            <person name="Mascher T."/>
            <person name="Medema M.H."/>
            <person name="Devos D.P."/>
            <person name="Kaster A.-K."/>
            <person name="Ovreas L."/>
            <person name="Rohde M."/>
            <person name="Galperin M.Y."/>
            <person name="Jogler C."/>
        </authorList>
    </citation>
    <scope>NUCLEOTIDE SEQUENCE [LARGE SCALE GENOMIC DNA]</scope>
    <source>
        <strain evidence="7 8">Poly51</strain>
    </source>
</reference>
<dbReference type="SUPFAM" id="SSF56436">
    <property type="entry name" value="C-type lectin-like"/>
    <property type="match status" value="1"/>
</dbReference>
<dbReference type="Gene3D" id="3.40.50.300">
    <property type="entry name" value="P-loop containing nucleotide triphosphate hydrolases"/>
    <property type="match status" value="1"/>
</dbReference>
<comment type="caution">
    <text evidence="7">The sequence shown here is derived from an EMBL/GenBank/DDBJ whole genome shotgun (WGS) entry which is preliminary data.</text>
</comment>
<keyword evidence="8" id="KW-1185">Reference proteome</keyword>
<dbReference type="CDD" id="cd14014">
    <property type="entry name" value="STKc_PknB_like"/>
    <property type="match status" value="1"/>
</dbReference>
<dbReference type="PROSITE" id="PS50011">
    <property type="entry name" value="PROTEIN_KINASE_DOM"/>
    <property type="match status" value="1"/>
</dbReference>